<accession>A0A9D4DQG9</accession>
<name>A0A9D4DQG9_DREPO</name>
<dbReference type="AlphaFoldDB" id="A0A9D4DQG9"/>
<organism evidence="1 2">
    <name type="scientific">Dreissena polymorpha</name>
    <name type="common">Zebra mussel</name>
    <name type="synonym">Mytilus polymorpha</name>
    <dbReference type="NCBI Taxonomy" id="45954"/>
    <lineage>
        <taxon>Eukaryota</taxon>
        <taxon>Metazoa</taxon>
        <taxon>Spiralia</taxon>
        <taxon>Lophotrochozoa</taxon>
        <taxon>Mollusca</taxon>
        <taxon>Bivalvia</taxon>
        <taxon>Autobranchia</taxon>
        <taxon>Heteroconchia</taxon>
        <taxon>Euheterodonta</taxon>
        <taxon>Imparidentia</taxon>
        <taxon>Neoheterodontei</taxon>
        <taxon>Myida</taxon>
        <taxon>Dreissenoidea</taxon>
        <taxon>Dreissenidae</taxon>
        <taxon>Dreissena</taxon>
    </lineage>
</organism>
<sequence length="116" mass="13481">MSFHRCRGTAVYGSITNSPYDYLNYKPTLDHVFLDEPTLAAFERYVDLMFSVADERLICATSNIENIRTRTFRNSNRAHKKGRYMQSIHVKHRLPIWHNTSVGVCTESRSLAKSIR</sequence>
<dbReference type="Proteomes" id="UP000828390">
    <property type="component" value="Unassembled WGS sequence"/>
</dbReference>
<comment type="caution">
    <text evidence="1">The sequence shown here is derived from an EMBL/GenBank/DDBJ whole genome shotgun (WGS) entry which is preliminary data.</text>
</comment>
<proteinExistence type="predicted"/>
<evidence type="ECO:0000313" key="2">
    <source>
        <dbReference type="Proteomes" id="UP000828390"/>
    </source>
</evidence>
<reference evidence="1" key="2">
    <citation type="submission" date="2020-11" db="EMBL/GenBank/DDBJ databases">
        <authorList>
            <person name="McCartney M.A."/>
            <person name="Auch B."/>
            <person name="Kono T."/>
            <person name="Mallez S."/>
            <person name="Becker A."/>
            <person name="Gohl D.M."/>
            <person name="Silverstein K.A.T."/>
            <person name="Koren S."/>
            <person name="Bechman K.B."/>
            <person name="Herman A."/>
            <person name="Abrahante J.E."/>
            <person name="Garbe J."/>
        </authorList>
    </citation>
    <scope>NUCLEOTIDE SEQUENCE</scope>
    <source>
        <strain evidence="1">Duluth1</strain>
        <tissue evidence="1">Whole animal</tissue>
    </source>
</reference>
<keyword evidence="2" id="KW-1185">Reference proteome</keyword>
<reference evidence="1" key="1">
    <citation type="journal article" date="2019" name="bioRxiv">
        <title>The Genome of the Zebra Mussel, Dreissena polymorpha: A Resource for Invasive Species Research.</title>
        <authorList>
            <person name="McCartney M.A."/>
            <person name="Auch B."/>
            <person name="Kono T."/>
            <person name="Mallez S."/>
            <person name="Zhang Y."/>
            <person name="Obille A."/>
            <person name="Becker A."/>
            <person name="Abrahante J.E."/>
            <person name="Garbe J."/>
            <person name="Badalamenti J.P."/>
            <person name="Herman A."/>
            <person name="Mangelson H."/>
            <person name="Liachko I."/>
            <person name="Sullivan S."/>
            <person name="Sone E.D."/>
            <person name="Koren S."/>
            <person name="Silverstein K.A.T."/>
            <person name="Beckman K.B."/>
            <person name="Gohl D.M."/>
        </authorList>
    </citation>
    <scope>NUCLEOTIDE SEQUENCE</scope>
    <source>
        <strain evidence="1">Duluth1</strain>
        <tissue evidence="1">Whole animal</tissue>
    </source>
</reference>
<protein>
    <submittedName>
        <fullName evidence="1">Uncharacterized protein</fullName>
    </submittedName>
</protein>
<gene>
    <name evidence="1" type="ORF">DPMN_188254</name>
</gene>
<evidence type="ECO:0000313" key="1">
    <source>
        <dbReference type="EMBL" id="KAH3753614.1"/>
    </source>
</evidence>
<dbReference type="EMBL" id="JAIWYP010000010">
    <property type="protein sequence ID" value="KAH3753614.1"/>
    <property type="molecule type" value="Genomic_DNA"/>
</dbReference>